<name>A0AA38CBD4_TAXCH</name>
<feature type="non-terminal residue" evidence="1">
    <location>
        <position position="1"/>
    </location>
</feature>
<reference evidence="1 2" key="1">
    <citation type="journal article" date="2021" name="Nat. Plants">
        <title>The Taxus genome provides insights into paclitaxel biosynthesis.</title>
        <authorList>
            <person name="Xiong X."/>
            <person name="Gou J."/>
            <person name="Liao Q."/>
            <person name="Li Y."/>
            <person name="Zhou Q."/>
            <person name="Bi G."/>
            <person name="Li C."/>
            <person name="Du R."/>
            <person name="Wang X."/>
            <person name="Sun T."/>
            <person name="Guo L."/>
            <person name="Liang H."/>
            <person name="Lu P."/>
            <person name="Wu Y."/>
            <person name="Zhang Z."/>
            <person name="Ro D.K."/>
            <person name="Shang Y."/>
            <person name="Huang S."/>
            <person name="Yan J."/>
        </authorList>
    </citation>
    <scope>NUCLEOTIDE SEQUENCE [LARGE SCALE GENOMIC DNA]</scope>
    <source>
        <strain evidence="1">Ta-2019</strain>
    </source>
</reference>
<dbReference type="OMA" id="GTNDIGC"/>
<accession>A0AA38CBD4</accession>
<dbReference type="CDD" id="cd09272">
    <property type="entry name" value="RNase_HI_RT_Ty1"/>
    <property type="match status" value="1"/>
</dbReference>
<evidence type="ECO:0000313" key="2">
    <source>
        <dbReference type="Proteomes" id="UP000824469"/>
    </source>
</evidence>
<dbReference type="Proteomes" id="UP000824469">
    <property type="component" value="Unassembled WGS sequence"/>
</dbReference>
<proteinExistence type="predicted"/>
<dbReference type="AlphaFoldDB" id="A0AA38CBD4"/>
<feature type="non-terminal residue" evidence="1">
    <location>
        <position position="79"/>
    </location>
</feature>
<protein>
    <recommendedName>
        <fullName evidence="3">Retrovirus-related Pol polyprotein from transposon TNT 1-94</fullName>
    </recommendedName>
</protein>
<sequence length="79" mass="9025">SDMAGDLDSMRSMIGYVFTVGDTMVSWISRLQKVVDFSTTEAKYVSAIEEIKEMIWLQHFLDDLGHKEEVGRLHSDIQS</sequence>
<dbReference type="PANTHER" id="PTHR11439">
    <property type="entry name" value="GAG-POL-RELATED RETROTRANSPOSON"/>
    <property type="match status" value="1"/>
</dbReference>
<dbReference type="EMBL" id="JAHRHJ020000638">
    <property type="protein sequence ID" value="KAH9293872.1"/>
    <property type="molecule type" value="Genomic_DNA"/>
</dbReference>
<keyword evidence="2" id="KW-1185">Reference proteome</keyword>
<organism evidence="1 2">
    <name type="scientific">Taxus chinensis</name>
    <name type="common">Chinese yew</name>
    <name type="synonym">Taxus wallichiana var. chinensis</name>
    <dbReference type="NCBI Taxonomy" id="29808"/>
    <lineage>
        <taxon>Eukaryota</taxon>
        <taxon>Viridiplantae</taxon>
        <taxon>Streptophyta</taxon>
        <taxon>Embryophyta</taxon>
        <taxon>Tracheophyta</taxon>
        <taxon>Spermatophyta</taxon>
        <taxon>Pinopsida</taxon>
        <taxon>Pinidae</taxon>
        <taxon>Conifers II</taxon>
        <taxon>Cupressales</taxon>
        <taxon>Taxaceae</taxon>
        <taxon>Taxus</taxon>
    </lineage>
</organism>
<comment type="caution">
    <text evidence="1">The sequence shown here is derived from an EMBL/GenBank/DDBJ whole genome shotgun (WGS) entry which is preliminary data.</text>
</comment>
<gene>
    <name evidence="1" type="ORF">KI387_040924</name>
</gene>
<dbReference type="PANTHER" id="PTHR11439:SF467">
    <property type="entry name" value="INTEGRASE CATALYTIC DOMAIN-CONTAINING PROTEIN"/>
    <property type="match status" value="1"/>
</dbReference>
<evidence type="ECO:0008006" key="3">
    <source>
        <dbReference type="Google" id="ProtNLM"/>
    </source>
</evidence>
<evidence type="ECO:0000313" key="1">
    <source>
        <dbReference type="EMBL" id="KAH9293872.1"/>
    </source>
</evidence>